<name>A0A2T5G9W0_HYDSH</name>
<dbReference type="EMBL" id="PEBV01000018">
    <property type="protein sequence ID" value="PTQ52972.1"/>
    <property type="molecule type" value="Genomic_DNA"/>
</dbReference>
<reference evidence="2 3" key="1">
    <citation type="submission" date="2017-08" db="EMBL/GenBank/DDBJ databases">
        <title>Burning lignite coal seam in the remote Altai Mountains harbors a hydrogen-driven thermophilic microbial community.</title>
        <authorList>
            <person name="Kadnikov V.V."/>
            <person name="Mardanov A.V."/>
            <person name="Ivasenko D."/>
            <person name="Beletsky A.V."/>
            <person name="Karnachuk O.V."/>
            <person name="Ravin N.V."/>
        </authorList>
    </citation>
    <scope>NUCLEOTIDE SEQUENCE [LARGE SCALE GENOMIC DNA]</scope>
    <source>
        <strain evidence="2">AL33</strain>
    </source>
</reference>
<gene>
    <name evidence="2" type="ORF">HSCHL_2160</name>
</gene>
<comment type="caution">
    <text evidence="2">The sequence shown here is derived from an EMBL/GenBank/DDBJ whole genome shotgun (WGS) entry which is preliminary data.</text>
</comment>
<protein>
    <submittedName>
        <fullName evidence="2">Uncharacterized protein</fullName>
    </submittedName>
</protein>
<proteinExistence type="predicted"/>
<dbReference type="Proteomes" id="UP000244180">
    <property type="component" value="Unassembled WGS sequence"/>
</dbReference>
<evidence type="ECO:0000313" key="3">
    <source>
        <dbReference type="Proteomes" id="UP000244180"/>
    </source>
</evidence>
<evidence type="ECO:0000313" key="2">
    <source>
        <dbReference type="EMBL" id="PTQ52972.1"/>
    </source>
</evidence>
<sequence length="48" mass="5207">MPMPAEAGACARPSDADAPGRPPLRQPILASEECTGVSRNVWRSWKRS</sequence>
<evidence type="ECO:0000256" key="1">
    <source>
        <dbReference type="SAM" id="MobiDB-lite"/>
    </source>
</evidence>
<accession>A0A2T5G9W0</accession>
<organism evidence="2 3">
    <name type="scientific">Hydrogenibacillus schlegelii</name>
    <name type="common">Bacillus schlegelii</name>
    <dbReference type="NCBI Taxonomy" id="1484"/>
    <lineage>
        <taxon>Bacteria</taxon>
        <taxon>Bacillati</taxon>
        <taxon>Bacillota</taxon>
        <taxon>Bacilli</taxon>
        <taxon>Bacillales</taxon>
        <taxon>Bacillales Family X. Incertae Sedis</taxon>
        <taxon>Hydrogenibacillus</taxon>
    </lineage>
</organism>
<dbReference type="AlphaFoldDB" id="A0A2T5G9W0"/>
<feature type="region of interest" description="Disordered" evidence="1">
    <location>
        <begin position="1"/>
        <end position="31"/>
    </location>
</feature>